<comment type="function">
    <text evidence="2 10 12">Catalyzes the transfer of a dimethylallyl group onto the adenine at position 37 in tRNAs that read codons beginning with uridine, leading to the formation of N6-(dimethylallyl)adenosine (i(6)A).</text>
</comment>
<dbReference type="EMBL" id="DYVE01000195">
    <property type="protein sequence ID" value="HJG28482.1"/>
    <property type="molecule type" value="Genomic_DNA"/>
</dbReference>
<feature type="region of interest" description="Interaction with substrate tRNA" evidence="10">
    <location>
        <begin position="40"/>
        <end position="43"/>
    </location>
</feature>
<comment type="subunit">
    <text evidence="10">Monomer.</text>
</comment>
<feature type="binding site" evidence="10">
    <location>
        <begin position="15"/>
        <end position="22"/>
    </location>
    <ligand>
        <name>ATP</name>
        <dbReference type="ChEBI" id="CHEBI:30616"/>
    </ligand>
</feature>
<proteinExistence type="inferred from homology"/>
<dbReference type="FunFam" id="1.10.20.140:FF:000001">
    <property type="entry name" value="tRNA dimethylallyltransferase"/>
    <property type="match status" value="1"/>
</dbReference>
<accession>A0A921LP45</accession>
<feature type="binding site" evidence="10">
    <location>
        <begin position="17"/>
        <end position="22"/>
    </location>
    <ligand>
        <name>substrate</name>
    </ligand>
</feature>
<evidence type="ECO:0000256" key="13">
    <source>
        <dbReference type="RuleBase" id="RU003785"/>
    </source>
</evidence>
<evidence type="ECO:0000256" key="8">
    <source>
        <dbReference type="ARBA" id="ARBA00022842"/>
    </source>
</evidence>
<comment type="caution">
    <text evidence="14">The sequence shown here is derived from an EMBL/GenBank/DDBJ whole genome shotgun (WGS) entry which is preliminary data.</text>
</comment>
<dbReference type="PANTHER" id="PTHR11088:SF60">
    <property type="entry name" value="TRNA DIMETHYLALLYLTRANSFERASE"/>
    <property type="match status" value="1"/>
</dbReference>
<dbReference type="Gene3D" id="1.10.20.140">
    <property type="match status" value="1"/>
</dbReference>
<organism evidence="14 15">
    <name type="scientific">Subdoligranulum variabile</name>
    <dbReference type="NCBI Taxonomy" id="214851"/>
    <lineage>
        <taxon>Bacteria</taxon>
        <taxon>Bacillati</taxon>
        <taxon>Bacillota</taxon>
        <taxon>Clostridia</taxon>
        <taxon>Eubacteriales</taxon>
        <taxon>Oscillospiraceae</taxon>
        <taxon>Subdoligranulum</taxon>
    </lineage>
</organism>
<evidence type="ECO:0000313" key="15">
    <source>
        <dbReference type="Proteomes" id="UP000782880"/>
    </source>
</evidence>
<protein>
    <recommendedName>
        <fullName evidence="10">tRNA dimethylallyltransferase</fullName>
        <ecNumber evidence="10">2.5.1.75</ecNumber>
    </recommendedName>
    <alternativeName>
        <fullName evidence="10">Dimethylallyl diphosphate:tRNA dimethylallyltransferase</fullName>
        <shortName evidence="10">DMAPP:tRNA dimethylallyltransferase</shortName>
        <shortName evidence="10">DMATase</shortName>
    </alternativeName>
    <alternativeName>
        <fullName evidence="10">Isopentenyl-diphosphate:tRNA isopentenyltransferase</fullName>
        <shortName evidence="10">IPP transferase</shortName>
        <shortName evidence="10">IPPT</shortName>
        <shortName evidence="10">IPTase</shortName>
    </alternativeName>
</protein>
<dbReference type="Pfam" id="PF01715">
    <property type="entry name" value="IPPT"/>
    <property type="match status" value="1"/>
</dbReference>
<keyword evidence="8 10" id="KW-0460">Magnesium</keyword>
<dbReference type="Proteomes" id="UP000782880">
    <property type="component" value="Unassembled WGS sequence"/>
</dbReference>
<dbReference type="AlphaFoldDB" id="A0A921LP45"/>
<reference evidence="14" key="2">
    <citation type="submission" date="2021-09" db="EMBL/GenBank/DDBJ databases">
        <authorList>
            <person name="Gilroy R."/>
        </authorList>
    </citation>
    <scope>NUCLEOTIDE SEQUENCE</scope>
    <source>
        <strain evidence="14">ChiBcec21-2208</strain>
    </source>
</reference>
<dbReference type="EC" id="2.5.1.75" evidence="10"/>
<evidence type="ECO:0000313" key="14">
    <source>
        <dbReference type="EMBL" id="HJG28482.1"/>
    </source>
</evidence>
<evidence type="ECO:0000256" key="6">
    <source>
        <dbReference type="ARBA" id="ARBA00022741"/>
    </source>
</evidence>
<keyword evidence="5 10" id="KW-0819">tRNA processing</keyword>
<dbReference type="GO" id="GO:0006400">
    <property type="term" value="P:tRNA modification"/>
    <property type="evidence" value="ECO:0007669"/>
    <property type="project" value="TreeGrafter"/>
</dbReference>
<dbReference type="HAMAP" id="MF_00185">
    <property type="entry name" value="IPP_trans"/>
    <property type="match status" value="1"/>
</dbReference>
<comment type="catalytic activity">
    <reaction evidence="9 10 11">
        <text>adenosine(37) in tRNA + dimethylallyl diphosphate = N(6)-dimethylallyladenosine(37) in tRNA + diphosphate</text>
        <dbReference type="Rhea" id="RHEA:26482"/>
        <dbReference type="Rhea" id="RHEA-COMP:10162"/>
        <dbReference type="Rhea" id="RHEA-COMP:10375"/>
        <dbReference type="ChEBI" id="CHEBI:33019"/>
        <dbReference type="ChEBI" id="CHEBI:57623"/>
        <dbReference type="ChEBI" id="CHEBI:74411"/>
        <dbReference type="ChEBI" id="CHEBI:74415"/>
        <dbReference type="EC" id="2.5.1.75"/>
    </reaction>
</comment>
<gene>
    <name evidence="10 14" type="primary">miaA</name>
    <name evidence="14" type="ORF">K8V20_07540</name>
</gene>
<evidence type="ECO:0000256" key="9">
    <source>
        <dbReference type="ARBA" id="ARBA00049563"/>
    </source>
</evidence>
<dbReference type="SUPFAM" id="SSF52540">
    <property type="entry name" value="P-loop containing nucleoside triphosphate hydrolases"/>
    <property type="match status" value="2"/>
</dbReference>
<dbReference type="GO" id="GO:0052381">
    <property type="term" value="F:tRNA dimethylallyltransferase activity"/>
    <property type="evidence" value="ECO:0007669"/>
    <property type="project" value="UniProtKB-UniRule"/>
</dbReference>
<evidence type="ECO:0000256" key="10">
    <source>
        <dbReference type="HAMAP-Rule" id="MF_00185"/>
    </source>
</evidence>
<name>A0A921LP45_9FIRM</name>
<evidence type="ECO:0000256" key="1">
    <source>
        <dbReference type="ARBA" id="ARBA00001946"/>
    </source>
</evidence>
<feature type="site" description="Interaction with substrate tRNA" evidence="10">
    <location>
        <position position="106"/>
    </location>
</feature>
<sequence length="314" mass="35572">MDALCERPRVVAIGGPTATGKTALSVAMARRFNGEIINADSMQIYRELSVGTAKVMPEEQQGVPHHLLDFLPPECTYSVADFTTSASNVISEITARGHLPFVVGGTGLYITSLLNGVSFAPEKNDPQVRRKLQQEAAEQGPEVLYQRLKMLDPVYAAKVHPHNLPRVIRALELYEITGRKMSEQQQNSRPSTPPYRSLCLCLGYRDRSVLYRRIDQRVDQMLEKGILAEAELVWKNREQYRTAAQAIGYKEFFPYLEGKQTLPECVNSLKQATRNYAKRQLTWFRHQGDVVWLYVDEENPAVQAETLIENFLQG</sequence>
<evidence type="ECO:0000256" key="4">
    <source>
        <dbReference type="ARBA" id="ARBA00022679"/>
    </source>
</evidence>
<evidence type="ECO:0000256" key="7">
    <source>
        <dbReference type="ARBA" id="ARBA00022840"/>
    </source>
</evidence>
<dbReference type="PANTHER" id="PTHR11088">
    <property type="entry name" value="TRNA DIMETHYLALLYLTRANSFERASE"/>
    <property type="match status" value="1"/>
</dbReference>
<keyword evidence="6 10" id="KW-0547">Nucleotide-binding</keyword>
<evidence type="ECO:0000256" key="5">
    <source>
        <dbReference type="ARBA" id="ARBA00022694"/>
    </source>
</evidence>
<comment type="cofactor">
    <cofactor evidence="1 10">
        <name>Mg(2+)</name>
        <dbReference type="ChEBI" id="CHEBI:18420"/>
    </cofactor>
</comment>
<comment type="similarity">
    <text evidence="3 10 13">Belongs to the IPP transferase family.</text>
</comment>
<feature type="site" description="Interaction with substrate tRNA" evidence="10">
    <location>
        <position position="129"/>
    </location>
</feature>
<dbReference type="GO" id="GO:0005524">
    <property type="term" value="F:ATP binding"/>
    <property type="evidence" value="ECO:0007669"/>
    <property type="project" value="UniProtKB-UniRule"/>
</dbReference>
<keyword evidence="7 10" id="KW-0067">ATP-binding</keyword>
<dbReference type="Gene3D" id="3.40.50.300">
    <property type="entry name" value="P-loop containing nucleotide triphosphate hydrolases"/>
    <property type="match status" value="1"/>
</dbReference>
<keyword evidence="4 10" id="KW-0808">Transferase</keyword>
<evidence type="ECO:0000256" key="2">
    <source>
        <dbReference type="ARBA" id="ARBA00003213"/>
    </source>
</evidence>
<evidence type="ECO:0000256" key="12">
    <source>
        <dbReference type="RuleBase" id="RU003784"/>
    </source>
</evidence>
<reference evidence="14" key="1">
    <citation type="journal article" date="2021" name="PeerJ">
        <title>Extensive microbial diversity within the chicken gut microbiome revealed by metagenomics and culture.</title>
        <authorList>
            <person name="Gilroy R."/>
            <person name="Ravi A."/>
            <person name="Getino M."/>
            <person name="Pursley I."/>
            <person name="Horton D.L."/>
            <person name="Alikhan N.F."/>
            <person name="Baker D."/>
            <person name="Gharbi K."/>
            <person name="Hall N."/>
            <person name="Watson M."/>
            <person name="Adriaenssens E.M."/>
            <person name="Foster-Nyarko E."/>
            <person name="Jarju S."/>
            <person name="Secka A."/>
            <person name="Antonio M."/>
            <person name="Oren A."/>
            <person name="Chaudhuri R.R."/>
            <person name="La Ragione R."/>
            <person name="Hildebrand F."/>
            <person name="Pallen M.J."/>
        </authorList>
    </citation>
    <scope>NUCLEOTIDE SEQUENCE</scope>
    <source>
        <strain evidence="14">ChiBcec21-2208</strain>
    </source>
</reference>
<dbReference type="InterPro" id="IPR018022">
    <property type="entry name" value="IPT"/>
</dbReference>
<dbReference type="InterPro" id="IPR039657">
    <property type="entry name" value="Dimethylallyltransferase"/>
</dbReference>
<dbReference type="InterPro" id="IPR027417">
    <property type="entry name" value="P-loop_NTPase"/>
</dbReference>
<comment type="caution">
    <text evidence="10">Lacks conserved residue(s) required for the propagation of feature annotation.</text>
</comment>
<dbReference type="NCBIfam" id="TIGR00174">
    <property type="entry name" value="miaA"/>
    <property type="match status" value="1"/>
</dbReference>
<evidence type="ECO:0000256" key="3">
    <source>
        <dbReference type="ARBA" id="ARBA00005842"/>
    </source>
</evidence>
<evidence type="ECO:0000256" key="11">
    <source>
        <dbReference type="RuleBase" id="RU003783"/>
    </source>
</evidence>